<organism evidence="2 3">
    <name type="scientific">Ditylenchus destructor</name>
    <dbReference type="NCBI Taxonomy" id="166010"/>
    <lineage>
        <taxon>Eukaryota</taxon>
        <taxon>Metazoa</taxon>
        <taxon>Ecdysozoa</taxon>
        <taxon>Nematoda</taxon>
        <taxon>Chromadorea</taxon>
        <taxon>Rhabditida</taxon>
        <taxon>Tylenchina</taxon>
        <taxon>Tylenchomorpha</taxon>
        <taxon>Sphaerularioidea</taxon>
        <taxon>Anguinidae</taxon>
        <taxon>Anguininae</taxon>
        <taxon>Ditylenchus</taxon>
    </lineage>
</organism>
<feature type="compositionally biased region" description="Basic and acidic residues" evidence="1">
    <location>
        <begin position="709"/>
        <end position="721"/>
    </location>
</feature>
<name>A0AAD4N4B7_9BILA</name>
<keyword evidence="3" id="KW-1185">Reference proteome</keyword>
<feature type="region of interest" description="Disordered" evidence="1">
    <location>
        <begin position="777"/>
        <end position="810"/>
    </location>
</feature>
<feature type="compositionally biased region" description="Low complexity" evidence="1">
    <location>
        <begin position="475"/>
        <end position="505"/>
    </location>
</feature>
<feature type="compositionally biased region" description="Low complexity" evidence="1">
    <location>
        <begin position="257"/>
        <end position="285"/>
    </location>
</feature>
<feature type="compositionally biased region" description="Low complexity" evidence="1">
    <location>
        <begin position="110"/>
        <end position="136"/>
    </location>
</feature>
<gene>
    <name evidence="2" type="ORF">DdX_10390</name>
</gene>
<feature type="compositionally biased region" description="Polar residues" evidence="1">
    <location>
        <begin position="679"/>
        <end position="694"/>
    </location>
</feature>
<feature type="compositionally biased region" description="Polar residues" evidence="1">
    <location>
        <begin position="589"/>
        <end position="607"/>
    </location>
</feature>
<accession>A0AAD4N4B7</accession>
<feature type="compositionally biased region" description="Polar residues" evidence="1">
    <location>
        <begin position="506"/>
        <end position="561"/>
    </location>
</feature>
<feature type="region of interest" description="Disordered" evidence="1">
    <location>
        <begin position="635"/>
        <end position="721"/>
    </location>
</feature>
<feature type="compositionally biased region" description="Low complexity" evidence="1">
    <location>
        <begin position="295"/>
        <end position="316"/>
    </location>
</feature>
<feature type="compositionally biased region" description="Low complexity" evidence="1">
    <location>
        <begin position="32"/>
        <end position="48"/>
    </location>
</feature>
<feature type="compositionally biased region" description="Low complexity" evidence="1">
    <location>
        <begin position="454"/>
        <end position="467"/>
    </location>
</feature>
<reference evidence="2" key="1">
    <citation type="submission" date="2022-01" db="EMBL/GenBank/DDBJ databases">
        <title>Genome Sequence Resource for Two Populations of Ditylenchus destructor, the Migratory Endoparasitic Phytonematode.</title>
        <authorList>
            <person name="Zhang H."/>
            <person name="Lin R."/>
            <person name="Xie B."/>
        </authorList>
    </citation>
    <scope>NUCLEOTIDE SEQUENCE</scope>
    <source>
        <strain evidence="2">BazhouSP</strain>
    </source>
</reference>
<evidence type="ECO:0000313" key="3">
    <source>
        <dbReference type="Proteomes" id="UP001201812"/>
    </source>
</evidence>
<dbReference type="AlphaFoldDB" id="A0AAD4N4B7"/>
<feature type="compositionally biased region" description="Polar residues" evidence="1">
    <location>
        <begin position="325"/>
        <end position="340"/>
    </location>
</feature>
<proteinExistence type="predicted"/>
<feature type="compositionally biased region" description="Basic and acidic residues" evidence="1">
    <location>
        <begin position="647"/>
        <end position="678"/>
    </location>
</feature>
<feature type="compositionally biased region" description="Acidic residues" evidence="1">
    <location>
        <begin position="368"/>
        <end position="377"/>
    </location>
</feature>
<feature type="compositionally biased region" description="Low complexity" evidence="1">
    <location>
        <begin position="778"/>
        <end position="796"/>
    </location>
</feature>
<sequence length="810" mass="84677">MRMASHPQQVPQQPMPTPTSIPSNVPGGGSGYYMSSSSSSQSPLVSGMEIKPPMSYSQDGNAGTPGSSIPNHGTPGSGGGGFRSPACSTPQQQQQHTSSPLNPGSAGYHQQPQAQQQRPNTAGGMPHMQQPQHQQQLQGNMGDSGGQQSNLFSQMGDFPSVDDLQTFSTDLDDCSDLDSINVQPMAPVQTFSAGTAAHPTHQVPNQPSDGGGGYQHSQRPNTEQPGMGQGGPGMNQASHMHHPGMGQSGNGQVASPHPQHQQQHMIAMHHQMMQRQAQQAQLAAMSGNGGYGSPQQLQQQQHQHQYMMRQQQMMGQAVGHMPPQMHQTPPSGMPPVQQSQHTHDQVGLAKQQSQQRSGHRLASGAESDQADTDQEEFELSKLPQNSPQEGDLPASPPRITEAKQQQIAKSIESVMVQVMSGHGSKAKKEGSGGSRPASGSQRGRKKGSTKEGLVAAAAAASAAAATVGSGGGRGTSTSGPSSGVSTPNRPASASNPAASEPLNPSIPTTQSNHQPGRQESSGLFESAPLNSMSTATCSSLDESDANNTTVPSNATDTQSIENHAEPRSNFADTNTETIQKHCAPPGMTEIQTQVEDSEPGTPSSTEGGPTAPQAIVLNKSSGLMTLLSAYNSVNDAASSASSPSMDIKSDVEDAKLENGGEDADKASLKWSDGQRPEEQYSQYNGHAATKNNSAAGKEESAQIAPSIKPEPRSSSKSSEMRHGMVFGQMGMQKLPNVVPIPPIKKQRMSEEAIAGHRIPPLGGSMDDDEELVAPFPKSTSLLSSSPASHPTHATSTGAKAGRVATEANRS</sequence>
<feature type="compositionally biased region" description="Polar residues" evidence="1">
    <location>
        <begin position="86"/>
        <end position="102"/>
    </location>
</feature>
<feature type="compositionally biased region" description="Polar residues" evidence="1">
    <location>
        <begin position="137"/>
        <end position="153"/>
    </location>
</feature>
<feature type="region of interest" description="Disordered" evidence="1">
    <location>
        <begin position="1"/>
        <end position="164"/>
    </location>
</feature>
<dbReference type="Proteomes" id="UP001201812">
    <property type="component" value="Unassembled WGS sequence"/>
</dbReference>
<dbReference type="EMBL" id="JAKKPZ010000023">
    <property type="protein sequence ID" value="KAI1711138.1"/>
    <property type="molecule type" value="Genomic_DNA"/>
</dbReference>
<feature type="region of interest" description="Disordered" evidence="1">
    <location>
        <begin position="194"/>
        <end position="614"/>
    </location>
</feature>
<comment type="caution">
    <text evidence="2">The sequence shown here is derived from an EMBL/GenBank/DDBJ whole genome shotgun (WGS) entry which is preliminary data.</text>
</comment>
<evidence type="ECO:0000313" key="2">
    <source>
        <dbReference type="EMBL" id="KAI1711138.1"/>
    </source>
</evidence>
<feature type="compositionally biased region" description="Polar residues" evidence="1">
    <location>
        <begin position="55"/>
        <end position="71"/>
    </location>
</feature>
<feature type="compositionally biased region" description="Low complexity" evidence="1">
    <location>
        <begin position="635"/>
        <end position="644"/>
    </location>
</feature>
<protein>
    <submittedName>
        <fullName evidence="2">Uncharacterized protein</fullName>
    </submittedName>
</protein>
<evidence type="ECO:0000256" key="1">
    <source>
        <dbReference type="SAM" id="MobiDB-lite"/>
    </source>
</evidence>